<dbReference type="Gene3D" id="3.40.50.880">
    <property type="match status" value="1"/>
</dbReference>
<feature type="domain" description="DJ-1/PfpI" evidence="5">
    <location>
        <begin position="50"/>
        <end position="215"/>
    </location>
</feature>
<dbReference type="GO" id="GO:0006979">
    <property type="term" value="P:response to oxidative stress"/>
    <property type="evidence" value="ECO:0007669"/>
    <property type="project" value="TreeGrafter"/>
</dbReference>
<dbReference type="Pfam" id="PF01965">
    <property type="entry name" value="DJ-1_PfpI"/>
    <property type="match status" value="1"/>
</dbReference>
<sequence length="234" mass="25269">MGFVFTTDDGASFVSHQQAIYGNAFREVQLKLAYLTQRRRPSTTIGMASKKVLVLLADGSEEMEVIITVDVLRRGGLDVLLAGLGGDRPHECSRGVKVVPDKSFDVVKGDKFDAVVLPGGMGGAQLFCKSEEVGKLLKKQEEEGRLIAAICAAPLALMTHKIAIGRSVTYHPAVTEQMEQAKSHKHSDGRVVHDGLLVTSQGPGTAFEFALKLIEILVSKEKADEVTKPLLCKV</sequence>
<dbReference type="GO" id="GO:0036471">
    <property type="term" value="P:cellular response to glyoxal"/>
    <property type="evidence" value="ECO:0007669"/>
    <property type="project" value="UniProtKB-ARBA"/>
</dbReference>
<dbReference type="NCBIfam" id="TIGR01383">
    <property type="entry name" value="not_thiJ"/>
    <property type="match status" value="1"/>
</dbReference>
<dbReference type="GO" id="GO:0005739">
    <property type="term" value="C:mitochondrion"/>
    <property type="evidence" value="ECO:0007669"/>
    <property type="project" value="TreeGrafter"/>
</dbReference>
<reference evidence="6" key="1">
    <citation type="journal article" date="2014" name="Nat. Genet.">
        <title>Genome and transcriptome of the porcine whipworm Trichuris suis.</title>
        <authorList>
            <person name="Jex A.R."/>
            <person name="Nejsum P."/>
            <person name="Schwarz E.M."/>
            <person name="Hu L."/>
            <person name="Young N.D."/>
            <person name="Hall R.S."/>
            <person name="Korhonen P.K."/>
            <person name="Liao S."/>
            <person name="Thamsborg S."/>
            <person name="Xia J."/>
            <person name="Xu P."/>
            <person name="Wang S."/>
            <person name="Scheerlinck J.P."/>
            <person name="Hofmann A."/>
            <person name="Sternberg P.W."/>
            <person name="Wang J."/>
            <person name="Gasser R.B."/>
        </authorList>
    </citation>
    <scope>NUCLEOTIDE SEQUENCE [LARGE SCALE GENOMIC DNA]</scope>
    <source>
        <strain evidence="6">DCEP-RM93F</strain>
    </source>
</reference>
<dbReference type="PANTHER" id="PTHR48094">
    <property type="entry name" value="PROTEIN/NUCLEIC ACID DEGLYCASE DJ-1-RELATED"/>
    <property type="match status" value="1"/>
</dbReference>
<dbReference type="GO" id="GO:0019172">
    <property type="term" value="F:glyoxalase III activity"/>
    <property type="evidence" value="ECO:0007669"/>
    <property type="project" value="UniProtKB-EC"/>
</dbReference>
<organism evidence="6">
    <name type="scientific">Trichuris suis</name>
    <name type="common">pig whipworm</name>
    <dbReference type="NCBI Taxonomy" id="68888"/>
    <lineage>
        <taxon>Eukaryota</taxon>
        <taxon>Metazoa</taxon>
        <taxon>Ecdysozoa</taxon>
        <taxon>Nematoda</taxon>
        <taxon>Enoplea</taxon>
        <taxon>Dorylaimia</taxon>
        <taxon>Trichinellida</taxon>
        <taxon>Trichuridae</taxon>
        <taxon>Trichuris</taxon>
    </lineage>
</organism>
<dbReference type="SUPFAM" id="SSF52317">
    <property type="entry name" value="Class I glutamine amidotransferase-like"/>
    <property type="match status" value="1"/>
</dbReference>
<dbReference type="InterPro" id="IPR006287">
    <property type="entry name" value="DJ-1"/>
</dbReference>
<evidence type="ECO:0000256" key="1">
    <source>
        <dbReference type="ARBA" id="ARBA00004496"/>
    </source>
</evidence>
<dbReference type="Proteomes" id="UP000030758">
    <property type="component" value="Unassembled WGS sequence"/>
</dbReference>
<dbReference type="CDD" id="cd03135">
    <property type="entry name" value="GATase1_DJ-1"/>
    <property type="match status" value="1"/>
</dbReference>
<evidence type="ECO:0000256" key="3">
    <source>
        <dbReference type="ARBA" id="ARBA00022490"/>
    </source>
</evidence>
<proteinExistence type="predicted"/>
<dbReference type="AlphaFoldDB" id="A0A085NFY3"/>
<dbReference type="InterPro" id="IPR002818">
    <property type="entry name" value="DJ-1/PfpI"/>
</dbReference>
<protein>
    <recommendedName>
        <fullName evidence="2">D-lactate dehydratase</fullName>
        <ecNumber evidence="2">4.2.1.130</ecNumber>
    </recommendedName>
</protein>
<dbReference type="InterPro" id="IPR050325">
    <property type="entry name" value="Prot/Nucl_acid_deglycase"/>
</dbReference>
<gene>
    <name evidence="6" type="ORF">M514_07363</name>
</gene>
<dbReference type="InterPro" id="IPR029062">
    <property type="entry name" value="Class_I_gatase-like"/>
</dbReference>
<evidence type="ECO:0000256" key="2">
    <source>
        <dbReference type="ARBA" id="ARBA00013134"/>
    </source>
</evidence>
<evidence type="ECO:0000259" key="5">
    <source>
        <dbReference type="Pfam" id="PF01965"/>
    </source>
</evidence>
<comment type="subcellular location">
    <subcellularLocation>
        <location evidence="1">Cytoplasm</location>
    </subcellularLocation>
</comment>
<dbReference type="FunFam" id="3.40.50.880:FF:000022">
    <property type="entry name" value="protein deglycase DJ-1"/>
    <property type="match status" value="1"/>
</dbReference>
<dbReference type="PANTHER" id="PTHR48094:SF12">
    <property type="entry name" value="PARKINSON DISEASE PROTEIN 7 HOMOLOG"/>
    <property type="match status" value="1"/>
</dbReference>
<name>A0A085NFY3_9BILA</name>
<dbReference type="EC" id="4.2.1.130" evidence="2"/>
<dbReference type="EMBL" id="KL367505">
    <property type="protein sequence ID" value="KFD68379.1"/>
    <property type="molecule type" value="Genomic_DNA"/>
</dbReference>
<dbReference type="GO" id="GO:0046295">
    <property type="term" value="P:glycolate biosynthetic process"/>
    <property type="evidence" value="ECO:0007669"/>
    <property type="project" value="UniProtKB-ARBA"/>
</dbReference>
<dbReference type="GO" id="GO:1902176">
    <property type="term" value="P:negative regulation of oxidative stress-induced intrinsic apoptotic signaling pathway"/>
    <property type="evidence" value="ECO:0007669"/>
    <property type="project" value="UniProtKB-ARBA"/>
</dbReference>
<evidence type="ECO:0000313" key="6">
    <source>
        <dbReference type="EMBL" id="KFD68379.1"/>
    </source>
</evidence>
<comment type="catalytic activity">
    <reaction evidence="4">
        <text>methylglyoxal + H2O = (R)-lactate + H(+)</text>
        <dbReference type="Rhea" id="RHEA:27754"/>
        <dbReference type="ChEBI" id="CHEBI:15377"/>
        <dbReference type="ChEBI" id="CHEBI:15378"/>
        <dbReference type="ChEBI" id="CHEBI:16004"/>
        <dbReference type="ChEBI" id="CHEBI:17158"/>
        <dbReference type="EC" id="4.2.1.130"/>
    </reaction>
</comment>
<keyword evidence="3" id="KW-0963">Cytoplasm</keyword>
<accession>A0A085NFY3</accession>
<evidence type="ECO:0000256" key="4">
    <source>
        <dbReference type="ARBA" id="ARBA00048082"/>
    </source>
</evidence>
<dbReference type="GO" id="GO:0005634">
    <property type="term" value="C:nucleus"/>
    <property type="evidence" value="ECO:0007669"/>
    <property type="project" value="TreeGrafter"/>
</dbReference>
<dbReference type="GO" id="GO:1903189">
    <property type="term" value="P:glyoxal metabolic process"/>
    <property type="evidence" value="ECO:0007669"/>
    <property type="project" value="UniProtKB-ARBA"/>
</dbReference>